<feature type="compositionally biased region" description="Low complexity" evidence="1">
    <location>
        <begin position="14"/>
        <end position="36"/>
    </location>
</feature>
<organism evidence="2 3">
    <name type="scientific">Mycena pura</name>
    <dbReference type="NCBI Taxonomy" id="153505"/>
    <lineage>
        <taxon>Eukaryota</taxon>
        <taxon>Fungi</taxon>
        <taxon>Dikarya</taxon>
        <taxon>Basidiomycota</taxon>
        <taxon>Agaricomycotina</taxon>
        <taxon>Agaricomycetes</taxon>
        <taxon>Agaricomycetidae</taxon>
        <taxon>Agaricales</taxon>
        <taxon>Marasmiineae</taxon>
        <taxon>Mycenaceae</taxon>
        <taxon>Mycena</taxon>
    </lineage>
</organism>
<evidence type="ECO:0000313" key="3">
    <source>
        <dbReference type="Proteomes" id="UP001219525"/>
    </source>
</evidence>
<feature type="compositionally biased region" description="Basic and acidic residues" evidence="1">
    <location>
        <begin position="255"/>
        <end position="270"/>
    </location>
</feature>
<evidence type="ECO:0000256" key="1">
    <source>
        <dbReference type="SAM" id="MobiDB-lite"/>
    </source>
</evidence>
<feature type="region of interest" description="Disordered" evidence="1">
    <location>
        <begin position="234"/>
        <end position="270"/>
    </location>
</feature>
<protein>
    <submittedName>
        <fullName evidence="2">Uncharacterized protein</fullName>
    </submittedName>
</protein>
<accession>A0AAD6VSI0</accession>
<dbReference type="AlphaFoldDB" id="A0AAD6VSI0"/>
<dbReference type="EMBL" id="JARJCW010000018">
    <property type="protein sequence ID" value="KAJ7215040.1"/>
    <property type="molecule type" value="Genomic_DNA"/>
</dbReference>
<evidence type="ECO:0000313" key="2">
    <source>
        <dbReference type="EMBL" id="KAJ7215040.1"/>
    </source>
</evidence>
<reference evidence="2" key="1">
    <citation type="submission" date="2023-03" db="EMBL/GenBank/DDBJ databases">
        <title>Massive genome expansion in bonnet fungi (Mycena s.s.) driven by repeated elements and novel gene families across ecological guilds.</title>
        <authorList>
            <consortium name="Lawrence Berkeley National Laboratory"/>
            <person name="Harder C.B."/>
            <person name="Miyauchi S."/>
            <person name="Viragh M."/>
            <person name="Kuo A."/>
            <person name="Thoen E."/>
            <person name="Andreopoulos B."/>
            <person name="Lu D."/>
            <person name="Skrede I."/>
            <person name="Drula E."/>
            <person name="Henrissat B."/>
            <person name="Morin E."/>
            <person name="Kohler A."/>
            <person name="Barry K."/>
            <person name="LaButti K."/>
            <person name="Morin E."/>
            <person name="Salamov A."/>
            <person name="Lipzen A."/>
            <person name="Mereny Z."/>
            <person name="Hegedus B."/>
            <person name="Baldrian P."/>
            <person name="Stursova M."/>
            <person name="Weitz H."/>
            <person name="Taylor A."/>
            <person name="Grigoriev I.V."/>
            <person name="Nagy L.G."/>
            <person name="Martin F."/>
            <person name="Kauserud H."/>
        </authorList>
    </citation>
    <scope>NUCLEOTIDE SEQUENCE</scope>
    <source>
        <strain evidence="2">9144</strain>
    </source>
</reference>
<gene>
    <name evidence="2" type="ORF">GGX14DRAFT_443665</name>
</gene>
<dbReference type="Proteomes" id="UP001219525">
    <property type="component" value="Unassembled WGS sequence"/>
</dbReference>
<comment type="caution">
    <text evidence="2">The sequence shown here is derived from an EMBL/GenBank/DDBJ whole genome shotgun (WGS) entry which is preliminary data.</text>
</comment>
<feature type="region of interest" description="Disordered" evidence="1">
    <location>
        <begin position="1"/>
        <end position="59"/>
    </location>
</feature>
<keyword evidence="3" id="KW-1185">Reference proteome</keyword>
<name>A0AAD6VSI0_9AGAR</name>
<sequence length="284" mass="31266">MILAEEKSDAGIVSSSSQSPPYAPSFSTQSPAASSLRPPPPWPASASDTALPLSPPPLAPHCARAHSQSAVYLPAVPSSLTRPVAFKLPRTPFAPMFLMAEGNSLKRGFPVVLPPSPQVPHPFELYDVNETDWTQFLDEMRSAARLTHKDRSYAYAVPILSAIPLVNVAVAEAIKHHFLSKKPALVSLLVDKWNHHFFHPRSIEVILMRGQRRLSGQSDTPVAGLYTPRTVKFAAPPLALRPEPSGDGSKKNKNKDKGKDKDRDKHKDEDRDKTYRLFIVSMEA</sequence>
<proteinExistence type="predicted"/>
<dbReference type="Pfam" id="PF15496">
    <property type="entry name" value="DUF4646"/>
    <property type="match status" value="1"/>
</dbReference>
<dbReference type="InterPro" id="IPR028018">
    <property type="entry name" value="DUF4646"/>
</dbReference>